<reference evidence="2" key="1">
    <citation type="submission" date="2014-09" db="EMBL/GenBank/DDBJ databases">
        <title>Vibrio variabilis JCM 19239. (C206) whole genome shotgun sequence.</title>
        <authorList>
            <person name="Sawabe T."/>
            <person name="Meirelles P."/>
            <person name="Nakanishi M."/>
            <person name="Sayaka M."/>
            <person name="Hattori M."/>
            <person name="Ohkuma M."/>
        </authorList>
    </citation>
    <scope>NUCLEOTIDE SEQUENCE [LARGE SCALE GENOMIC DNA]</scope>
    <source>
        <strain evidence="2">JCM 19239</strain>
    </source>
</reference>
<dbReference type="EMBL" id="BBMS01000039">
    <property type="protein sequence ID" value="GAL28184.1"/>
    <property type="molecule type" value="Genomic_DNA"/>
</dbReference>
<dbReference type="SUPFAM" id="SSF53822">
    <property type="entry name" value="Periplasmic binding protein-like I"/>
    <property type="match status" value="1"/>
</dbReference>
<evidence type="ECO:0000313" key="2">
    <source>
        <dbReference type="Proteomes" id="UP000029223"/>
    </source>
</evidence>
<name>A0ABQ0JHE9_9VIBR</name>
<gene>
    <name evidence="1" type="ORF">JCM19239_5444</name>
</gene>
<dbReference type="Gene3D" id="3.40.50.2300">
    <property type="match status" value="2"/>
</dbReference>
<keyword evidence="2" id="KW-1185">Reference proteome</keyword>
<dbReference type="InterPro" id="IPR028082">
    <property type="entry name" value="Peripla_BP_I"/>
</dbReference>
<comment type="caution">
    <text evidence="1">The sequence shown here is derived from an EMBL/GenBank/DDBJ whole genome shotgun (WGS) entry which is preliminary data.</text>
</comment>
<organism evidence="1 2">
    <name type="scientific">Vibrio variabilis</name>
    <dbReference type="NCBI Taxonomy" id="990271"/>
    <lineage>
        <taxon>Bacteria</taxon>
        <taxon>Pseudomonadati</taxon>
        <taxon>Pseudomonadota</taxon>
        <taxon>Gammaproteobacteria</taxon>
        <taxon>Vibrionales</taxon>
        <taxon>Vibrionaceae</taxon>
        <taxon>Vibrio</taxon>
    </lineage>
</organism>
<proteinExistence type="predicted"/>
<evidence type="ECO:0008006" key="3">
    <source>
        <dbReference type="Google" id="ProtNLM"/>
    </source>
</evidence>
<evidence type="ECO:0000313" key="1">
    <source>
        <dbReference type="EMBL" id="GAL28184.1"/>
    </source>
</evidence>
<protein>
    <recommendedName>
        <fullName evidence="3">Autoinducer 2-binding periplasmic protein LuxP</fullName>
    </recommendedName>
</protein>
<dbReference type="Proteomes" id="UP000029223">
    <property type="component" value="Unassembled WGS sequence"/>
</dbReference>
<accession>A0ABQ0JHE9</accession>
<sequence length="106" mass="12077">MGKNGYQLITVSSEDDDNKGKLSAFNLIERGVDGLLVVPNSEKQQLEITKKFPNKPIIFLDQDFKIDLHSIVISDNYEAFLELTKKYGRSRLMRVMLSAATQTYHP</sequence>